<sequence length="230" mass="27194">MDKRSADRIIVKSNARMEIVLDWFSKNREWLKKQEFHAPLDAGAVELQEELIEFTFESKGDLVELAVYPAEKPNLPAVVTYDYDPVTTQTSNFRFASHLPPERKMLLMQVMAMDNTHLKEALKYHALMCFMTYYRETVKIEDKGKRTKRQAKALRKDVTKPLPLIRKQYVIEEVDSKVLRLPDQKRTYTKPEHEVSVRGYMRHYKSGKSVWIEPFTKYRGKGKNRKDYEL</sequence>
<dbReference type="EMBL" id="BK015755">
    <property type="protein sequence ID" value="DAE23545.1"/>
    <property type="molecule type" value="Genomic_DNA"/>
</dbReference>
<proteinExistence type="predicted"/>
<reference evidence="1" key="1">
    <citation type="journal article" date="2021" name="Proc. Natl. Acad. Sci. U.S.A.">
        <title>A Catalog of Tens of Thousands of Viruses from Human Metagenomes Reveals Hidden Associations with Chronic Diseases.</title>
        <authorList>
            <person name="Tisza M.J."/>
            <person name="Buck C.B."/>
        </authorList>
    </citation>
    <scope>NUCLEOTIDE SEQUENCE</scope>
    <source>
        <strain evidence="1">CtyWv1</strain>
    </source>
</reference>
<protein>
    <submittedName>
        <fullName evidence="1">Uncharacterized protein</fullName>
    </submittedName>
</protein>
<name>A0A8S5QXL8_9CAUD</name>
<evidence type="ECO:0000313" key="1">
    <source>
        <dbReference type="EMBL" id="DAE23545.1"/>
    </source>
</evidence>
<organism evidence="1">
    <name type="scientific">Myoviridae sp. ctyWv1</name>
    <dbReference type="NCBI Taxonomy" id="2826718"/>
    <lineage>
        <taxon>Viruses</taxon>
        <taxon>Duplodnaviria</taxon>
        <taxon>Heunggongvirae</taxon>
        <taxon>Uroviricota</taxon>
        <taxon>Caudoviricetes</taxon>
    </lineage>
</organism>
<accession>A0A8S5QXL8</accession>